<dbReference type="Gene3D" id="3.80.10.10">
    <property type="entry name" value="Ribonuclease Inhibitor"/>
    <property type="match status" value="1"/>
</dbReference>
<evidence type="ECO:0000313" key="1">
    <source>
        <dbReference type="EMBL" id="MCI62495.1"/>
    </source>
</evidence>
<dbReference type="EMBL" id="LXQA010619999">
    <property type="protein sequence ID" value="MCI62495.1"/>
    <property type="molecule type" value="Genomic_DNA"/>
</dbReference>
<name>A0A392TRK5_9FABA</name>
<protein>
    <submittedName>
        <fullName evidence="1">Disease resistance protein</fullName>
    </submittedName>
</protein>
<sequence length="47" mass="5614">MTHLKRLHIRRCPQLLTLPNDIHRLTALEDLYIYNCPALCRKCQPQI</sequence>
<dbReference type="AlphaFoldDB" id="A0A392TRK5"/>
<dbReference type="Proteomes" id="UP000265520">
    <property type="component" value="Unassembled WGS sequence"/>
</dbReference>
<feature type="non-terminal residue" evidence="1">
    <location>
        <position position="47"/>
    </location>
</feature>
<accession>A0A392TRK5</accession>
<proteinExistence type="predicted"/>
<dbReference type="SUPFAM" id="SSF52047">
    <property type="entry name" value="RNI-like"/>
    <property type="match status" value="1"/>
</dbReference>
<evidence type="ECO:0000313" key="2">
    <source>
        <dbReference type="Proteomes" id="UP000265520"/>
    </source>
</evidence>
<reference evidence="1 2" key="1">
    <citation type="journal article" date="2018" name="Front. Plant Sci.">
        <title>Red Clover (Trifolium pratense) and Zigzag Clover (T. medium) - A Picture of Genomic Similarities and Differences.</title>
        <authorList>
            <person name="Dluhosova J."/>
            <person name="Istvanek J."/>
            <person name="Nedelnik J."/>
            <person name="Repkova J."/>
        </authorList>
    </citation>
    <scope>NUCLEOTIDE SEQUENCE [LARGE SCALE GENOMIC DNA]</scope>
    <source>
        <strain evidence="2">cv. 10/8</strain>
        <tissue evidence="1">Leaf</tissue>
    </source>
</reference>
<organism evidence="1 2">
    <name type="scientific">Trifolium medium</name>
    <dbReference type="NCBI Taxonomy" id="97028"/>
    <lineage>
        <taxon>Eukaryota</taxon>
        <taxon>Viridiplantae</taxon>
        <taxon>Streptophyta</taxon>
        <taxon>Embryophyta</taxon>
        <taxon>Tracheophyta</taxon>
        <taxon>Spermatophyta</taxon>
        <taxon>Magnoliopsida</taxon>
        <taxon>eudicotyledons</taxon>
        <taxon>Gunneridae</taxon>
        <taxon>Pentapetalae</taxon>
        <taxon>rosids</taxon>
        <taxon>fabids</taxon>
        <taxon>Fabales</taxon>
        <taxon>Fabaceae</taxon>
        <taxon>Papilionoideae</taxon>
        <taxon>50 kb inversion clade</taxon>
        <taxon>NPAAA clade</taxon>
        <taxon>Hologalegina</taxon>
        <taxon>IRL clade</taxon>
        <taxon>Trifolieae</taxon>
        <taxon>Trifolium</taxon>
    </lineage>
</organism>
<comment type="caution">
    <text evidence="1">The sequence shown here is derived from an EMBL/GenBank/DDBJ whole genome shotgun (WGS) entry which is preliminary data.</text>
</comment>
<dbReference type="InterPro" id="IPR032675">
    <property type="entry name" value="LRR_dom_sf"/>
</dbReference>
<keyword evidence="2" id="KW-1185">Reference proteome</keyword>